<organism evidence="1 2">
    <name type="scientific">Gossypium mustelinum</name>
    <name type="common">Cotton</name>
    <name type="synonym">Gossypium caicoense</name>
    <dbReference type="NCBI Taxonomy" id="34275"/>
    <lineage>
        <taxon>Eukaryota</taxon>
        <taxon>Viridiplantae</taxon>
        <taxon>Streptophyta</taxon>
        <taxon>Embryophyta</taxon>
        <taxon>Tracheophyta</taxon>
        <taxon>Spermatophyta</taxon>
        <taxon>Magnoliopsida</taxon>
        <taxon>eudicotyledons</taxon>
        <taxon>Gunneridae</taxon>
        <taxon>Pentapetalae</taxon>
        <taxon>rosids</taxon>
        <taxon>malvids</taxon>
        <taxon>Malvales</taxon>
        <taxon>Malvaceae</taxon>
        <taxon>Malvoideae</taxon>
        <taxon>Gossypium</taxon>
    </lineage>
</organism>
<dbReference type="EMBL" id="CM017646">
    <property type="protein sequence ID" value="TYJ08477.1"/>
    <property type="molecule type" value="Genomic_DNA"/>
</dbReference>
<proteinExistence type="predicted"/>
<keyword evidence="2" id="KW-1185">Reference proteome</keyword>
<dbReference type="AlphaFoldDB" id="A0A5D2X346"/>
<dbReference type="Proteomes" id="UP000323597">
    <property type="component" value="Chromosome A11"/>
</dbReference>
<protein>
    <submittedName>
        <fullName evidence="1">Uncharacterized protein</fullName>
    </submittedName>
</protein>
<evidence type="ECO:0000313" key="1">
    <source>
        <dbReference type="EMBL" id="TYJ08477.1"/>
    </source>
</evidence>
<reference evidence="1 2" key="1">
    <citation type="submission" date="2019-07" db="EMBL/GenBank/DDBJ databases">
        <title>WGS assembly of Gossypium mustelinum.</title>
        <authorList>
            <person name="Chen Z.J."/>
            <person name="Sreedasyam A."/>
            <person name="Ando A."/>
            <person name="Song Q."/>
            <person name="De L."/>
            <person name="Hulse-Kemp A."/>
            <person name="Ding M."/>
            <person name="Ye W."/>
            <person name="Kirkbride R."/>
            <person name="Jenkins J."/>
            <person name="Plott C."/>
            <person name="Lovell J."/>
            <person name="Lin Y.-M."/>
            <person name="Vaughn R."/>
            <person name="Liu B."/>
            <person name="Li W."/>
            <person name="Simpson S."/>
            <person name="Scheffler B."/>
            <person name="Saski C."/>
            <person name="Grover C."/>
            <person name="Hu G."/>
            <person name="Conover J."/>
            <person name="Carlson J."/>
            <person name="Shu S."/>
            <person name="Boston L."/>
            <person name="Williams M."/>
            <person name="Peterson D."/>
            <person name="Mcgee K."/>
            <person name="Jones D."/>
            <person name="Wendel J."/>
            <person name="Stelly D."/>
            <person name="Grimwood J."/>
            <person name="Schmutz J."/>
        </authorList>
    </citation>
    <scope>NUCLEOTIDE SEQUENCE [LARGE SCALE GENOMIC DNA]</scope>
    <source>
        <strain evidence="1">1408120.09</strain>
    </source>
</reference>
<sequence>MIYILVRILNVHLVLQGLNRKPWAKPNAKWRWG</sequence>
<evidence type="ECO:0000313" key="2">
    <source>
        <dbReference type="Proteomes" id="UP000323597"/>
    </source>
</evidence>
<accession>A0A5D2X346</accession>
<gene>
    <name evidence="1" type="ORF">E1A91_A11G077600v1</name>
</gene>
<name>A0A5D2X346_GOSMU</name>